<keyword evidence="2" id="KW-0418">Kinase</keyword>
<dbReference type="PROSITE" id="PS50943">
    <property type="entry name" value="HTH_CROC1"/>
    <property type="match status" value="1"/>
</dbReference>
<dbReference type="InParanoid" id="D6TQH3"/>
<evidence type="ECO:0000259" key="1">
    <source>
        <dbReference type="PROSITE" id="PS50943"/>
    </source>
</evidence>
<proteinExistence type="predicted"/>
<dbReference type="STRING" id="485913.Krac_8984"/>
<name>D6TQH3_KTERA</name>
<reference evidence="2 3" key="1">
    <citation type="journal article" date="2011" name="Stand. Genomic Sci.">
        <title>Non-contiguous finished genome sequence and contextual data of the filamentous soil bacterium Ktedonobacter racemifer type strain (SOSP1-21).</title>
        <authorList>
            <person name="Chang Y.J."/>
            <person name="Land M."/>
            <person name="Hauser L."/>
            <person name="Chertkov O."/>
            <person name="Del Rio T.G."/>
            <person name="Nolan M."/>
            <person name="Copeland A."/>
            <person name="Tice H."/>
            <person name="Cheng J.F."/>
            <person name="Lucas S."/>
            <person name="Han C."/>
            <person name="Goodwin L."/>
            <person name="Pitluck S."/>
            <person name="Ivanova N."/>
            <person name="Ovchinikova G."/>
            <person name="Pati A."/>
            <person name="Chen A."/>
            <person name="Palaniappan K."/>
            <person name="Mavromatis K."/>
            <person name="Liolios K."/>
            <person name="Brettin T."/>
            <person name="Fiebig A."/>
            <person name="Rohde M."/>
            <person name="Abt B."/>
            <person name="Goker M."/>
            <person name="Detter J.C."/>
            <person name="Woyke T."/>
            <person name="Bristow J."/>
            <person name="Eisen J.A."/>
            <person name="Markowitz V."/>
            <person name="Hugenholtz P."/>
            <person name="Kyrpides N.C."/>
            <person name="Klenk H.P."/>
            <person name="Lapidus A."/>
        </authorList>
    </citation>
    <scope>NUCLEOTIDE SEQUENCE [LARGE SCALE GENOMIC DNA]</scope>
    <source>
        <strain evidence="3">DSM 44963</strain>
    </source>
</reference>
<gene>
    <name evidence="2" type="ORF">Krac_8984</name>
</gene>
<keyword evidence="3" id="KW-1185">Reference proteome</keyword>
<dbReference type="GO" id="GO:0003677">
    <property type="term" value="F:DNA binding"/>
    <property type="evidence" value="ECO:0007669"/>
    <property type="project" value="InterPro"/>
</dbReference>
<dbReference type="InterPro" id="IPR001387">
    <property type="entry name" value="Cro/C1-type_HTH"/>
</dbReference>
<accession>D6TQH3</accession>
<dbReference type="Pfam" id="PF13443">
    <property type="entry name" value="HTH_26"/>
    <property type="match status" value="1"/>
</dbReference>
<comment type="caution">
    <text evidence="2">The sequence shown here is derived from an EMBL/GenBank/DDBJ whole genome shotgun (WGS) entry which is preliminary data.</text>
</comment>
<evidence type="ECO:0000313" key="2">
    <source>
        <dbReference type="EMBL" id="EFH87640.1"/>
    </source>
</evidence>
<keyword evidence="2" id="KW-0808">Transferase</keyword>
<protein>
    <submittedName>
        <fullName evidence="2">Histidine kinase</fullName>
    </submittedName>
</protein>
<dbReference type="Proteomes" id="UP000004508">
    <property type="component" value="Unassembled WGS sequence"/>
</dbReference>
<dbReference type="Gene3D" id="1.10.260.40">
    <property type="entry name" value="lambda repressor-like DNA-binding domains"/>
    <property type="match status" value="1"/>
</dbReference>
<dbReference type="AlphaFoldDB" id="D6TQH3"/>
<dbReference type="InterPro" id="IPR010982">
    <property type="entry name" value="Lambda_DNA-bd_dom_sf"/>
</dbReference>
<sequence length="54" mass="6221">MNKLSQLSQVSYHVIQDIYKNPYRVVTTDTINRIAKALGVPATELFEDVEPEER</sequence>
<feature type="domain" description="HTH cro/C1-type" evidence="1">
    <location>
        <begin position="24"/>
        <end position="45"/>
    </location>
</feature>
<organism evidence="2 3">
    <name type="scientific">Ktedonobacter racemifer DSM 44963</name>
    <dbReference type="NCBI Taxonomy" id="485913"/>
    <lineage>
        <taxon>Bacteria</taxon>
        <taxon>Bacillati</taxon>
        <taxon>Chloroflexota</taxon>
        <taxon>Ktedonobacteria</taxon>
        <taxon>Ktedonobacterales</taxon>
        <taxon>Ktedonobacteraceae</taxon>
        <taxon>Ktedonobacter</taxon>
    </lineage>
</organism>
<dbReference type="GO" id="GO:0016301">
    <property type="term" value="F:kinase activity"/>
    <property type="evidence" value="ECO:0007669"/>
    <property type="project" value="UniProtKB-KW"/>
</dbReference>
<dbReference type="OrthoDB" id="164981at2"/>
<evidence type="ECO:0000313" key="3">
    <source>
        <dbReference type="Proteomes" id="UP000004508"/>
    </source>
</evidence>
<dbReference type="EMBL" id="ADVG01000002">
    <property type="protein sequence ID" value="EFH87640.1"/>
    <property type="molecule type" value="Genomic_DNA"/>
</dbReference>
<dbReference type="SUPFAM" id="SSF47413">
    <property type="entry name" value="lambda repressor-like DNA-binding domains"/>
    <property type="match status" value="1"/>
</dbReference>